<dbReference type="VEuPathDB" id="VectorBase:GBRI000544"/>
<dbReference type="InterPro" id="IPR013783">
    <property type="entry name" value="Ig-like_fold"/>
</dbReference>
<dbReference type="InterPro" id="IPR036179">
    <property type="entry name" value="Ig-like_dom_sf"/>
</dbReference>
<dbReference type="STRING" id="37001.A0A1A9VZL0"/>
<evidence type="ECO:0000313" key="2">
    <source>
        <dbReference type="EnsemblMetazoa" id="GBRI000544-PA"/>
    </source>
</evidence>
<dbReference type="InterPro" id="IPR007110">
    <property type="entry name" value="Ig-like_dom"/>
</dbReference>
<proteinExistence type="predicted"/>
<reference evidence="3" key="1">
    <citation type="submission" date="2014-03" db="EMBL/GenBank/DDBJ databases">
        <authorList>
            <person name="Aksoy S."/>
            <person name="Warren W."/>
            <person name="Wilson R.K."/>
        </authorList>
    </citation>
    <scope>NUCLEOTIDE SEQUENCE [LARGE SCALE GENOMIC DNA]</scope>
    <source>
        <strain evidence="3">IAEA</strain>
    </source>
</reference>
<reference evidence="2" key="2">
    <citation type="submission" date="2020-05" db="UniProtKB">
        <authorList>
            <consortium name="EnsemblMetazoa"/>
        </authorList>
    </citation>
    <scope>IDENTIFICATION</scope>
    <source>
        <strain evidence="2">IAEA</strain>
    </source>
</reference>
<keyword evidence="3" id="KW-1185">Reference proteome</keyword>
<evidence type="ECO:0000259" key="1">
    <source>
        <dbReference type="PROSITE" id="PS50835"/>
    </source>
</evidence>
<dbReference type="PROSITE" id="PS50835">
    <property type="entry name" value="IG_LIKE"/>
    <property type="match status" value="1"/>
</dbReference>
<name>A0A1A9VZL0_9MUSC</name>
<organism evidence="2 3">
    <name type="scientific">Glossina brevipalpis</name>
    <dbReference type="NCBI Taxonomy" id="37001"/>
    <lineage>
        <taxon>Eukaryota</taxon>
        <taxon>Metazoa</taxon>
        <taxon>Ecdysozoa</taxon>
        <taxon>Arthropoda</taxon>
        <taxon>Hexapoda</taxon>
        <taxon>Insecta</taxon>
        <taxon>Pterygota</taxon>
        <taxon>Neoptera</taxon>
        <taxon>Endopterygota</taxon>
        <taxon>Diptera</taxon>
        <taxon>Brachycera</taxon>
        <taxon>Muscomorpha</taxon>
        <taxon>Hippoboscoidea</taxon>
        <taxon>Glossinidae</taxon>
        <taxon>Glossina</taxon>
    </lineage>
</organism>
<protein>
    <submittedName>
        <fullName evidence="2">Ig-like domain-containing protein</fullName>
    </submittedName>
</protein>
<sequence>MDRRKKNSGKNECSHPPRIVEHPIDTTVPRHEPATLNCKAEGSPIPTIQWYKDRVPLKILPGSHRITLPAGGLFFLKDIENDNDNNYDAVSKNERKRPPKIYQKCIENFSQRYAIEKQKSTKYFQFGYYHNLTVVCFWLKLAYRVIIVAAINGKRQKVLNRLE</sequence>
<dbReference type="Pfam" id="PF13927">
    <property type="entry name" value="Ig_3"/>
    <property type="match status" value="1"/>
</dbReference>
<dbReference type="Gene3D" id="2.60.40.10">
    <property type="entry name" value="Immunoglobulins"/>
    <property type="match status" value="1"/>
</dbReference>
<dbReference type="Proteomes" id="UP000091820">
    <property type="component" value="Unassembled WGS sequence"/>
</dbReference>
<accession>A0A1A9VZL0</accession>
<dbReference type="SUPFAM" id="SSF48726">
    <property type="entry name" value="Immunoglobulin"/>
    <property type="match status" value="1"/>
</dbReference>
<evidence type="ECO:0000313" key="3">
    <source>
        <dbReference type="Proteomes" id="UP000091820"/>
    </source>
</evidence>
<feature type="domain" description="Ig-like" evidence="1">
    <location>
        <begin position="17"/>
        <end position="53"/>
    </location>
</feature>
<dbReference type="AlphaFoldDB" id="A0A1A9VZL0"/>
<dbReference type="EnsemblMetazoa" id="GBRI000544-RA">
    <property type="protein sequence ID" value="GBRI000544-PA"/>
    <property type="gene ID" value="GBRI000544"/>
</dbReference>